<keyword evidence="3" id="KW-1185">Reference proteome</keyword>
<feature type="region of interest" description="Disordered" evidence="1">
    <location>
        <begin position="244"/>
        <end position="274"/>
    </location>
</feature>
<feature type="compositionally biased region" description="Polar residues" evidence="1">
    <location>
        <begin position="1"/>
        <end position="12"/>
    </location>
</feature>
<feature type="region of interest" description="Disordered" evidence="1">
    <location>
        <begin position="340"/>
        <end position="431"/>
    </location>
</feature>
<gene>
    <name evidence="2" type="ORF">BDP27DRAFT_460482</name>
</gene>
<feature type="compositionally biased region" description="Basic and acidic residues" evidence="1">
    <location>
        <begin position="30"/>
        <end position="54"/>
    </location>
</feature>
<proteinExistence type="predicted"/>
<feature type="compositionally biased region" description="Low complexity" evidence="1">
    <location>
        <begin position="60"/>
        <end position="85"/>
    </location>
</feature>
<evidence type="ECO:0000313" key="3">
    <source>
        <dbReference type="Proteomes" id="UP000772434"/>
    </source>
</evidence>
<reference evidence="2" key="1">
    <citation type="submission" date="2020-11" db="EMBL/GenBank/DDBJ databases">
        <authorList>
            <consortium name="DOE Joint Genome Institute"/>
            <person name="Ahrendt S."/>
            <person name="Riley R."/>
            <person name="Andreopoulos W."/>
            <person name="Labutti K."/>
            <person name="Pangilinan J."/>
            <person name="Ruiz-Duenas F.J."/>
            <person name="Barrasa J.M."/>
            <person name="Sanchez-Garcia M."/>
            <person name="Camarero S."/>
            <person name="Miyauchi S."/>
            <person name="Serrano A."/>
            <person name="Linde D."/>
            <person name="Babiker R."/>
            <person name="Drula E."/>
            <person name="Ayuso-Fernandez I."/>
            <person name="Pacheco R."/>
            <person name="Padilla G."/>
            <person name="Ferreira P."/>
            <person name="Barriuso J."/>
            <person name="Kellner H."/>
            <person name="Castanera R."/>
            <person name="Alfaro M."/>
            <person name="Ramirez L."/>
            <person name="Pisabarro A.G."/>
            <person name="Kuo A."/>
            <person name="Tritt A."/>
            <person name="Lipzen A."/>
            <person name="He G."/>
            <person name="Yan M."/>
            <person name="Ng V."/>
            <person name="Cullen D."/>
            <person name="Martin F."/>
            <person name="Rosso M.-N."/>
            <person name="Henrissat B."/>
            <person name="Hibbett D."/>
            <person name="Martinez A.T."/>
            <person name="Grigoriev I.V."/>
        </authorList>
    </citation>
    <scope>NUCLEOTIDE SEQUENCE</scope>
    <source>
        <strain evidence="2">AH 40177</strain>
    </source>
</reference>
<accession>A0A9P5Q0F1</accession>
<dbReference type="OrthoDB" id="3071736at2759"/>
<organism evidence="2 3">
    <name type="scientific">Rhodocollybia butyracea</name>
    <dbReference type="NCBI Taxonomy" id="206335"/>
    <lineage>
        <taxon>Eukaryota</taxon>
        <taxon>Fungi</taxon>
        <taxon>Dikarya</taxon>
        <taxon>Basidiomycota</taxon>
        <taxon>Agaricomycotina</taxon>
        <taxon>Agaricomycetes</taxon>
        <taxon>Agaricomycetidae</taxon>
        <taxon>Agaricales</taxon>
        <taxon>Marasmiineae</taxon>
        <taxon>Omphalotaceae</taxon>
        <taxon>Rhodocollybia</taxon>
    </lineage>
</organism>
<evidence type="ECO:0000256" key="1">
    <source>
        <dbReference type="SAM" id="MobiDB-lite"/>
    </source>
</evidence>
<feature type="region of interest" description="Disordered" evidence="1">
    <location>
        <begin position="194"/>
        <end position="226"/>
    </location>
</feature>
<feature type="compositionally biased region" description="Polar residues" evidence="1">
    <location>
        <begin position="197"/>
        <end position="224"/>
    </location>
</feature>
<feature type="compositionally biased region" description="Low complexity" evidence="1">
    <location>
        <begin position="501"/>
        <end position="524"/>
    </location>
</feature>
<evidence type="ECO:0000313" key="2">
    <source>
        <dbReference type="EMBL" id="KAF9071817.1"/>
    </source>
</evidence>
<name>A0A9P5Q0F1_9AGAR</name>
<sequence length="625" mass="66627">MSVDMSRTSTYVSRDEDFLELPPMTFKLGSRADDSSDSDTERNELDERDGREKPLPAPPTSSTLSPPKPSARSSPSPISHISNFSTSTVSTSSSISSLPVTPVTPNTPITPFLSASPSSSSLLGAPLFTRAVSSIGARSRQPSIVSLAGGYHLPTMVAGKSSPIISHKTGLPVLNVIDLEDVDADVDGGHLRYLGEDTNTSRPSVRLNRNPSLGSAHTRTTSPLATDPVYSGVVRRYASAGNLLSGSSSRASSPGGHQYSHSHPLPFSTASPSPLSSFPTRYTGYSAMNTPTASVSDVALNTNESRTRSRSNSTGLRNAVYIQALDSKEVARRLLDLSSAGGEMDDFSDLSAPEVEPDDDPEQSKWSPASSVVDLRSPASKTSSDLAWGFPRPPKVHAPPPTPSTPGHTFPVAGPSNVAGDASALKSPILEERTRRRSFMSVGKRKSFLAASKSSADPLPPVPASPPANGDTQPPLLSTPGRRQRLASFLAKMARNPSSQASPIPSVPTSPTSASRSSLSVPPLAVRNRSAPHRPAPLDLSLKTKEPLSPILATESESAKGHRSPPRLRIPVLFRVGTMSLGSSRTRRTRWKRWMGSYLRWLLGSTYPPFLLLRVLRGVVRLIHQ</sequence>
<feature type="compositionally biased region" description="Pro residues" evidence="1">
    <location>
        <begin position="391"/>
        <end position="404"/>
    </location>
</feature>
<feature type="region of interest" description="Disordered" evidence="1">
    <location>
        <begin position="1"/>
        <end position="85"/>
    </location>
</feature>
<comment type="caution">
    <text evidence="2">The sequence shown here is derived from an EMBL/GenBank/DDBJ whole genome shotgun (WGS) entry which is preliminary data.</text>
</comment>
<protein>
    <submittedName>
        <fullName evidence="2">Uncharacterized protein</fullName>
    </submittedName>
</protein>
<feature type="compositionally biased region" description="Low complexity" evidence="1">
    <location>
        <begin position="244"/>
        <end position="256"/>
    </location>
</feature>
<feature type="region of interest" description="Disordered" evidence="1">
    <location>
        <begin position="450"/>
        <end position="480"/>
    </location>
</feature>
<dbReference type="AlphaFoldDB" id="A0A9P5Q0F1"/>
<dbReference type="Proteomes" id="UP000772434">
    <property type="component" value="Unassembled WGS sequence"/>
</dbReference>
<dbReference type="EMBL" id="JADNRY010000029">
    <property type="protein sequence ID" value="KAF9071817.1"/>
    <property type="molecule type" value="Genomic_DNA"/>
</dbReference>
<feature type="region of interest" description="Disordered" evidence="1">
    <location>
        <begin position="494"/>
        <end position="541"/>
    </location>
</feature>